<protein>
    <submittedName>
        <fullName evidence="1">Uncharacterized protein</fullName>
    </submittedName>
</protein>
<organism evidence="1 2">
    <name type="scientific">Streptomyces globisporus</name>
    <dbReference type="NCBI Taxonomy" id="1908"/>
    <lineage>
        <taxon>Bacteria</taxon>
        <taxon>Bacillati</taxon>
        <taxon>Actinomycetota</taxon>
        <taxon>Actinomycetes</taxon>
        <taxon>Kitasatosporales</taxon>
        <taxon>Streptomycetaceae</taxon>
        <taxon>Streptomyces</taxon>
    </lineage>
</organism>
<dbReference type="EMBL" id="CAKXYP010000025">
    <property type="protein sequence ID" value="CAH9419528.1"/>
    <property type="molecule type" value="Genomic_DNA"/>
</dbReference>
<name>A0ABM9H7A2_STRGL</name>
<gene>
    <name evidence="1" type="ORF">SGL43_06583</name>
</gene>
<comment type="caution">
    <text evidence="1">The sequence shown here is derived from an EMBL/GenBank/DDBJ whole genome shotgun (WGS) entry which is preliminary data.</text>
</comment>
<dbReference type="Proteomes" id="UP001154015">
    <property type="component" value="Unassembled WGS sequence"/>
</dbReference>
<sequence length="66" mass="6977">MTQPNGHIFTRNPQLVAGLVAVYEQALADGLNAEDAMLRVLDRALPLHAHSLEAARTATDQPGGAT</sequence>
<evidence type="ECO:0000313" key="2">
    <source>
        <dbReference type="Proteomes" id="UP001154015"/>
    </source>
</evidence>
<reference evidence="1" key="1">
    <citation type="submission" date="2022-03" db="EMBL/GenBank/DDBJ databases">
        <authorList>
            <person name="Leyn A S."/>
        </authorList>
    </citation>
    <scope>NUCLEOTIDE SEQUENCE</scope>
    <source>
        <strain evidence="1">Streptomyces globisporus 4-3</strain>
    </source>
</reference>
<dbReference type="RefSeq" id="WP_318575498.1">
    <property type="nucleotide sequence ID" value="NZ_CAKXYP010000025.1"/>
</dbReference>
<proteinExistence type="predicted"/>
<evidence type="ECO:0000313" key="1">
    <source>
        <dbReference type="EMBL" id="CAH9419528.1"/>
    </source>
</evidence>
<keyword evidence="2" id="KW-1185">Reference proteome</keyword>
<accession>A0ABM9H7A2</accession>